<dbReference type="EMBL" id="JAVXUP010001313">
    <property type="protein sequence ID" value="KAK3013253.1"/>
    <property type="molecule type" value="Genomic_DNA"/>
</dbReference>
<sequence length="255" mass="28804">MAAVHIDALRKRFRLRWFNQLDPSINKRAFSEEEEERLMAAHRVYGNKSAFIARLFPGRTDNAVKNHWHIKELVPRKARKRCEARSGWAQPTDEMRQMSGNPPLDTNVQEVVKEGNVSGAQQVEQPQEMLNTAPVLGDGGLNLDRFVKLIKNPFFGKPDPIIAEDWLARAEKIVNTYRIPNSQRKESRRPGKTLKGSSLLQTYMAVPDRALAIENDLEEQNNVDTEPFRASSFSGQGNLNSGNVNLGGRGQGNTW</sequence>
<dbReference type="Gene3D" id="1.10.10.60">
    <property type="entry name" value="Homeodomain-like"/>
    <property type="match status" value="1"/>
</dbReference>
<dbReference type="PROSITE" id="PS50090">
    <property type="entry name" value="MYB_LIKE"/>
    <property type="match status" value="1"/>
</dbReference>
<dbReference type="PANTHER" id="PTHR45614">
    <property type="entry name" value="MYB PROTEIN-RELATED"/>
    <property type="match status" value="1"/>
</dbReference>
<feature type="domain" description="Myb-like" evidence="4">
    <location>
        <begin position="22"/>
        <end position="69"/>
    </location>
</feature>
<keyword evidence="2" id="KW-0539">Nucleus</keyword>
<accession>A0AA88VSH1</accession>
<evidence type="ECO:0000313" key="7">
    <source>
        <dbReference type="Proteomes" id="UP001188597"/>
    </source>
</evidence>
<feature type="region of interest" description="Disordered" evidence="3">
    <location>
        <begin position="84"/>
        <end position="103"/>
    </location>
</feature>
<organism evidence="6 7">
    <name type="scientific">Escallonia herrerae</name>
    <dbReference type="NCBI Taxonomy" id="1293975"/>
    <lineage>
        <taxon>Eukaryota</taxon>
        <taxon>Viridiplantae</taxon>
        <taxon>Streptophyta</taxon>
        <taxon>Embryophyta</taxon>
        <taxon>Tracheophyta</taxon>
        <taxon>Spermatophyta</taxon>
        <taxon>Magnoliopsida</taxon>
        <taxon>eudicotyledons</taxon>
        <taxon>Gunneridae</taxon>
        <taxon>Pentapetalae</taxon>
        <taxon>asterids</taxon>
        <taxon>campanulids</taxon>
        <taxon>Escalloniales</taxon>
        <taxon>Escalloniaceae</taxon>
        <taxon>Escallonia</taxon>
    </lineage>
</organism>
<name>A0AA88VSH1_9ASTE</name>
<dbReference type="Pfam" id="PF00249">
    <property type="entry name" value="Myb_DNA-binding"/>
    <property type="match status" value="1"/>
</dbReference>
<dbReference type="InterPro" id="IPR017930">
    <property type="entry name" value="Myb_dom"/>
</dbReference>
<dbReference type="GO" id="GO:0000981">
    <property type="term" value="F:DNA-binding transcription factor activity, RNA polymerase II-specific"/>
    <property type="evidence" value="ECO:0007669"/>
    <property type="project" value="TreeGrafter"/>
</dbReference>
<proteinExistence type="predicted"/>
<dbReference type="PANTHER" id="PTHR45614:SF259">
    <property type="entry name" value="MYB DOMAIN PROTEIN 89-RELATED"/>
    <property type="match status" value="1"/>
</dbReference>
<dbReference type="PROSITE" id="PS51294">
    <property type="entry name" value="HTH_MYB"/>
    <property type="match status" value="1"/>
</dbReference>
<dbReference type="InterPro" id="IPR009057">
    <property type="entry name" value="Homeodomain-like_sf"/>
</dbReference>
<feature type="region of interest" description="Disordered" evidence="3">
    <location>
        <begin position="219"/>
        <end position="255"/>
    </location>
</feature>
<dbReference type="InterPro" id="IPR050560">
    <property type="entry name" value="MYB_TF"/>
</dbReference>
<evidence type="ECO:0000256" key="2">
    <source>
        <dbReference type="ARBA" id="ARBA00023242"/>
    </source>
</evidence>
<feature type="compositionally biased region" description="Gly residues" evidence="3">
    <location>
        <begin position="245"/>
        <end position="255"/>
    </location>
</feature>
<dbReference type="GO" id="GO:0005634">
    <property type="term" value="C:nucleus"/>
    <property type="evidence" value="ECO:0007669"/>
    <property type="project" value="UniProtKB-SubCell"/>
</dbReference>
<dbReference type="CDD" id="cd00167">
    <property type="entry name" value="SANT"/>
    <property type="match status" value="1"/>
</dbReference>
<dbReference type="Proteomes" id="UP001188597">
    <property type="component" value="Unassembled WGS sequence"/>
</dbReference>
<gene>
    <name evidence="6" type="ORF">RJ639_008320</name>
</gene>
<dbReference type="InterPro" id="IPR001005">
    <property type="entry name" value="SANT/Myb"/>
</dbReference>
<evidence type="ECO:0000313" key="6">
    <source>
        <dbReference type="EMBL" id="KAK3013253.1"/>
    </source>
</evidence>
<feature type="domain" description="HTH myb-type" evidence="5">
    <location>
        <begin position="22"/>
        <end position="77"/>
    </location>
</feature>
<dbReference type="SMART" id="SM00717">
    <property type="entry name" value="SANT"/>
    <property type="match status" value="1"/>
</dbReference>
<feature type="compositionally biased region" description="Low complexity" evidence="3">
    <location>
        <begin position="234"/>
        <end position="244"/>
    </location>
</feature>
<dbReference type="SUPFAM" id="SSF46689">
    <property type="entry name" value="Homeodomain-like"/>
    <property type="match status" value="1"/>
</dbReference>
<dbReference type="GO" id="GO:0000978">
    <property type="term" value="F:RNA polymerase II cis-regulatory region sequence-specific DNA binding"/>
    <property type="evidence" value="ECO:0007669"/>
    <property type="project" value="TreeGrafter"/>
</dbReference>
<protein>
    <submittedName>
        <fullName evidence="6">Uncharacterized protein</fullName>
    </submittedName>
</protein>
<keyword evidence="7" id="KW-1185">Reference proteome</keyword>
<comment type="caution">
    <text evidence="6">The sequence shown here is derived from an EMBL/GenBank/DDBJ whole genome shotgun (WGS) entry which is preliminary data.</text>
</comment>
<evidence type="ECO:0000256" key="1">
    <source>
        <dbReference type="ARBA" id="ARBA00004123"/>
    </source>
</evidence>
<reference evidence="6" key="1">
    <citation type="submission" date="2022-12" db="EMBL/GenBank/DDBJ databases">
        <title>Draft genome assemblies for two species of Escallonia (Escalloniales).</title>
        <authorList>
            <person name="Chanderbali A."/>
            <person name="Dervinis C."/>
            <person name="Anghel I."/>
            <person name="Soltis D."/>
            <person name="Soltis P."/>
            <person name="Zapata F."/>
        </authorList>
    </citation>
    <scope>NUCLEOTIDE SEQUENCE</scope>
    <source>
        <strain evidence="6">UCBG64.0493</strain>
        <tissue evidence="6">Leaf</tissue>
    </source>
</reference>
<evidence type="ECO:0000256" key="3">
    <source>
        <dbReference type="SAM" id="MobiDB-lite"/>
    </source>
</evidence>
<evidence type="ECO:0000259" key="5">
    <source>
        <dbReference type="PROSITE" id="PS51294"/>
    </source>
</evidence>
<dbReference type="AlphaFoldDB" id="A0AA88VSH1"/>
<comment type="subcellular location">
    <subcellularLocation>
        <location evidence="1">Nucleus</location>
    </subcellularLocation>
</comment>
<evidence type="ECO:0000259" key="4">
    <source>
        <dbReference type="PROSITE" id="PS50090"/>
    </source>
</evidence>